<dbReference type="GO" id="GO:0042626">
    <property type="term" value="F:ATPase-coupled transmembrane transporter activity"/>
    <property type="evidence" value="ECO:0007669"/>
    <property type="project" value="TreeGrafter"/>
</dbReference>
<comment type="subcellular location">
    <subcellularLocation>
        <location evidence="1">Membrane</location>
        <topology evidence="1">Multi-pass membrane protein</topology>
    </subcellularLocation>
</comment>
<dbReference type="PANTHER" id="PTHR24222:SF50">
    <property type="entry name" value="ABC TRANSPORTER B FAMILY MEMBER 9-LIKE ISOFORM X2"/>
    <property type="match status" value="1"/>
</dbReference>
<reference evidence="5 6" key="1">
    <citation type="journal article" date="2021" name="Plant Biotechnol. J.">
        <title>Multi-omics assisted identification of the key and species-specific regulatory components of drought-tolerant mechanisms in Gossypium stocksii.</title>
        <authorList>
            <person name="Yu D."/>
            <person name="Ke L."/>
            <person name="Zhang D."/>
            <person name="Wu Y."/>
            <person name="Sun Y."/>
            <person name="Mei J."/>
            <person name="Sun J."/>
            <person name="Sun Y."/>
        </authorList>
    </citation>
    <scope>NUCLEOTIDE SEQUENCE [LARGE SCALE GENOMIC DNA]</scope>
    <source>
        <strain evidence="6">cv. E1</strain>
        <tissue evidence="5">Leaf</tissue>
    </source>
</reference>
<dbReference type="SUPFAM" id="SSF52540">
    <property type="entry name" value="P-loop containing nucleoside triphosphate hydrolases"/>
    <property type="match status" value="1"/>
</dbReference>
<evidence type="ECO:0000256" key="4">
    <source>
        <dbReference type="ARBA" id="ARBA00023136"/>
    </source>
</evidence>
<keyword evidence="6" id="KW-1185">Reference proteome</keyword>
<protein>
    <recommendedName>
        <fullName evidence="7">ABC transmembrane type-1 domain-containing protein</fullName>
    </recommendedName>
</protein>
<dbReference type="GO" id="GO:0005524">
    <property type="term" value="F:ATP binding"/>
    <property type="evidence" value="ECO:0007669"/>
    <property type="project" value="InterPro"/>
</dbReference>
<dbReference type="EMBL" id="JAIQCV010000011">
    <property type="protein sequence ID" value="KAH1048427.1"/>
    <property type="molecule type" value="Genomic_DNA"/>
</dbReference>
<dbReference type="GO" id="GO:0005886">
    <property type="term" value="C:plasma membrane"/>
    <property type="evidence" value="ECO:0007669"/>
    <property type="project" value="TreeGrafter"/>
</dbReference>
<evidence type="ECO:0000256" key="3">
    <source>
        <dbReference type="ARBA" id="ARBA00022989"/>
    </source>
</evidence>
<keyword evidence="3" id="KW-1133">Transmembrane helix</keyword>
<evidence type="ECO:0000313" key="5">
    <source>
        <dbReference type="EMBL" id="KAH1048427.1"/>
    </source>
</evidence>
<name>A0A9D3UND0_9ROSI</name>
<dbReference type="InterPro" id="IPR039421">
    <property type="entry name" value="Type_1_exporter"/>
</dbReference>
<dbReference type="Gene3D" id="1.20.1560.10">
    <property type="entry name" value="ABC transporter type 1, transmembrane domain"/>
    <property type="match status" value="1"/>
</dbReference>
<dbReference type="InterPro" id="IPR027417">
    <property type="entry name" value="P-loop_NTPase"/>
</dbReference>
<proteinExistence type="predicted"/>
<dbReference type="Gene3D" id="3.40.50.300">
    <property type="entry name" value="P-loop containing nucleotide triphosphate hydrolases"/>
    <property type="match status" value="1"/>
</dbReference>
<comment type="caution">
    <text evidence="5">The sequence shown here is derived from an EMBL/GenBank/DDBJ whole genome shotgun (WGS) entry which is preliminary data.</text>
</comment>
<dbReference type="AlphaFoldDB" id="A0A9D3UND0"/>
<dbReference type="OrthoDB" id="6500128at2759"/>
<keyword evidence="4" id="KW-0472">Membrane</keyword>
<organism evidence="5 6">
    <name type="scientific">Gossypium stocksii</name>
    <dbReference type="NCBI Taxonomy" id="47602"/>
    <lineage>
        <taxon>Eukaryota</taxon>
        <taxon>Viridiplantae</taxon>
        <taxon>Streptophyta</taxon>
        <taxon>Embryophyta</taxon>
        <taxon>Tracheophyta</taxon>
        <taxon>Spermatophyta</taxon>
        <taxon>Magnoliopsida</taxon>
        <taxon>eudicotyledons</taxon>
        <taxon>Gunneridae</taxon>
        <taxon>Pentapetalae</taxon>
        <taxon>rosids</taxon>
        <taxon>malvids</taxon>
        <taxon>Malvales</taxon>
        <taxon>Malvaceae</taxon>
        <taxon>Malvoideae</taxon>
        <taxon>Gossypium</taxon>
    </lineage>
</organism>
<gene>
    <name evidence="5" type="ORF">J1N35_039211</name>
</gene>
<evidence type="ECO:0000256" key="1">
    <source>
        <dbReference type="ARBA" id="ARBA00004141"/>
    </source>
</evidence>
<evidence type="ECO:0000256" key="2">
    <source>
        <dbReference type="ARBA" id="ARBA00022692"/>
    </source>
</evidence>
<evidence type="ECO:0008006" key="7">
    <source>
        <dbReference type="Google" id="ProtNLM"/>
    </source>
</evidence>
<dbReference type="PANTHER" id="PTHR24222">
    <property type="entry name" value="ABC TRANSPORTER B FAMILY"/>
    <property type="match status" value="1"/>
</dbReference>
<dbReference type="Proteomes" id="UP000828251">
    <property type="component" value="Unassembled WGS sequence"/>
</dbReference>
<keyword evidence="2" id="KW-0812">Transmembrane</keyword>
<accession>A0A9D3UND0</accession>
<dbReference type="InterPro" id="IPR036640">
    <property type="entry name" value="ABC1_TM_sf"/>
</dbReference>
<evidence type="ECO:0000313" key="6">
    <source>
        <dbReference type="Proteomes" id="UP000828251"/>
    </source>
</evidence>
<sequence>MFLVTVGTIAAIANGLTQPFMTLIFGQMINSFSGAVQSGVVKAVSKLQWIRGKMGLVSQEPIFFATTIRENIAYGKDNATNEEIRAAIEMANAA</sequence>